<dbReference type="Proteomes" id="UP001180616">
    <property type="component" value="Chromosome"/>
</dbReference>
<gene>
    <name evidence="1" type="ORF">KPS_001276</name>
</gene>
<evidence type="ECO:0000313" key="1">
    <source>
        <dbReference type="EMBL" id="WMW66672.1"/>
    </source>
</evidence>
<organism evidence="1 2">
    <name type="scientific">Nitratidesulfovibrio liaohensis</name>
    <dbReference type="NCBI Taxonomy" id="2604158"/>
    <lineage>
        <taxon>Bacteria</taxon>
        <taxon>Pseudomonadati</taxon>
        <taxon>Thermodesulfobacteriota</taxon>
        <taxon>Desulfovibrionia</taxon>
        <taxon>Desulfovibrionales</taxon>
        <taxon>Desulfovibrionaceae</taxon>
        <taxon>Nitratidesulfovibrio</taxon>
    </lineage>
</organism>
<reference evidence="1" key="1">
    <citation type="submission" date="2023-09" db="EMBL/GenBank/DDBJ databases">
        <authorList>
            <consortium name="CW5 consortium"/>
            <person name="Lu C.-W."/>
        </authorList>
    </citation>
    <scope>NUCLEOTIDE SEQUENCE</scope>
    <source>
        <strain evidence="1">KPS</strain>
    </source>
</reference>
<proteinExistence type="predicted"/>
<dbReference type="RefSeq" id="WP_309542536.1">
    <property type="nucleotide sequence ID" value="NZ_CP133659.1"/>
</dbReference>
<keyword evidence="2" id="KW-1185">Reference proteome</keyword>
<protein>
    <recommendedName>
        <fullName evidence="3">Phage tail collar domain-containing protein</fullName>
    </recommendedName>
</protein>
<dbReference type="EMBL" id="CP133659">
    <property type="protein sequence ID" value="WMW66672.1"/>
    <property type="molecule type" value="Genomic_DNA"/>
</dbReference>
<accession>A0ABY9R6A7</accession>
<name>A0ABY9R6A7_9BACT</name>
<evidence type="ECO:0008006" key="3">
    <source>
        <dbReference type="Google" id="ProtNLM"/>
    </source>
</evidence>
<evidence type="ECO:0000313" key="2">
    <source>
        <dbReference type="Proteomes" id="UP001180616"/>
    </source>
</evidence>
<dbReference type="SUPFAM" id="SSF88874">
    <property type="entry name" value="Receptor-binding domain of short tail fibre protein gp12"/>
    <property type="match status" value="1"/>
</dbReference>
<sequence length="310" mass="32759">MPLNEGAVNEILPFAPDGLESNGDLIPLSEYGADEMRKRGHQPGLARRALQNRAQRQAAHIAAGVAQFVANRHAAGVRDDGDLDAVEAGLEAVINDMIADGIPGLASTDAVGLVERATDAEAVDGTDTTRYVTPAHIGKFLRSAWAGIIVEWEASTIPTLLDGLPLGLELDGSIVSLTTYPRLLRKWPGAGGNATAPAWYRCTAGGTRDAAGGFIKLQDRRGEFPRGWDHGRGVDAGRVLGSAQAASGIYDTMGNLATPSRIAQSVVDNDGFTTEAATTYMPGTPTAGSFSMRLFRMRSRNVASMFIVLV</sequence>